<dbReference type="InterPro" id="IPR011009">
    <property type="entry name" value="Kinase-like_dom_sf"/>
</dbReference>
<keyword evidence="4 7" id="KW-0418">Kinase</keyword>
<keyword evidence="2" id="KW-0808">Transferase</keyword>
<sequence length="405" mass="46064">MASTPRSPRQFPKTGFVILDSSEVIEEEDLPSYNAAKFYPVYIGEVFNSRYQVVSKLGYGASSTVWLCRDLQAEKYMTLKVCVQGLCPRTELSVSEQLSQAEAHFGKRLVRLFVDSFEVVGPSNGKHMCLIYQPLGMSFTEFQKLLPETRFPKELAQRSLQLISIALDFLHKNDTVHTVLDISSNNILQGLEDDSILGRIEEDEMQRPIARKVLEDREIYYSRPMPTCEGLPVLADLGEARQGKSKHRGDIMPGIYRAPEVILGMDWDAKVDVWSIGTLAWDLVTGSHLFFAKANGFLNDEQHLAEMVSLMGPPPPEFLSKAQNCHKYWDGKGNWKGSIPIPDQSFETRLQEWPDDDRRVFLAFLRKIFRWVPDDRPTAEELAFDEFLMQPVLAARRDGLSATNH</sequence>
<feature type="domain" description="Protein kinase" evidence="6">
    <location>
        <begin position="51"/>
        <end position="388"/>
    </location>
</feature>
<reference evidence="7 8" key="1">
    <citation type="submission" date="2018-02" db="EMBL/GenBank/DDBJ databases">
        <title>The genomes of Aspergillus section Nigri reveals drivers in fungal speciation.</title>
        <authorList>
            <consortium name="DOE Joint Genome Institute"/>
            <person name="Vesth T.C."/>
            <person name="Nybo J."/>
            <person name="Theobald S."/>
            <person name="Brandl J."/>
            <person name="Frisvad J.C."/>
            <person name="Nielsen K.F."/>
            <person name="Lyhne E.K."/>
            <person name="Kogle M.E."/>
            <person name="Kuo A."/>
            <person name="Riley R."/>
            <person name="Clum A."/>
            <person name="Nolan M."/>
            <person name="Lipzen A."/>
            <person name="Salamov A."/>
            <person name="Henrissat B."/>
            <person name="Wiebenga A."/>
            <person name="De vries R.P."/>
            <person name="Grigoriev I.V."/>
            <person name="Mortensen U.H."/>
            <person name="Andersen M.R."/>
            <person name="Baker S.E."/>
        </authorList>
    </citation>
    <scope>NUCLEOTIDE SEQUENCE [LARGE SCALE GENOMIC DNA]</scope>
    <source>
        <strain evidence="7 8">CBS 114.80</strain>
    </source>
</reference>
<protein>
    <submittedName>
        <fullName evidence="7">CMGC/CLK protein kinase</fullName>
    </submittedName>
</protein>
<evidence type="ECO:0000313" key="7">
    <source>
        <dbReference type="EMBL" id="PYI28526.1"/>
    </source>
</evidence>
<proteinExistence type="predicted"/>
<evidence type="ECO:0000313" key="8">
    <source>
        <dbReference type="Proteomes" id="UP000248817"/>
    </source>
</evidence>
<accession>A0A2V5J3Y9</accession>
<dbReference type="PROSITE" id="PS50011">
    <property type="entry name" value="PROTEIN_KINASE_DOM"/>
    <property type="match status" value="1"/>
</dbReference>
<dbReference type="GO" id="GO:0004674">
    <property type="term" value="F:protein serine/threonine kinase activity"/>
    <property type="evidence" value="ECO:0007669"/>
    <property type="project" value="UniProtKB-KW"/>
</dbReference>
<evidence type="ECO:0000256" key="2">
    <source>
        <dbReference type="ARBA" id="ARBA00022679"/>
    </source>
</evidence>
<dbReference type="PANTHER" id="PTHR45646:SF11">
    <property type="entry name" value="SERINE_THREONINE-PROTEIN KINASE DOA"/>
    <property type="match status" value="1"/>
</dbReference>
<dbReference type="EMBL" id="KZ825546">
    <property type="protein sequence ID" value="PYI28526.1"/>
    <property type="molecule type" value="Genomic_DNA"/>
</dbReference>
<dbReference type="Pfam" id="PF00069">
    <property type="entry name" value="Pkinase"/>
    <property type="match status" value="1"/>
</dbReference>
<dbReference type="InterPro" id="IPR000719">
    <property type="entry name" value="Prot_kinase_dom"/>
</dbReference>
<dbReference type="Proteomes" id="UP000248817">
    <property type="component" value="Unassembled WGS sequence"/>
</dbReference>
<dbReference type="GO" id="GO:0043484">
    <property type="term" value="P:regulation of RNA splicing"/>
    <property type="evidence" value="ECO:0007669"/>
    <property type="project" value="TreeGrafter"/>
</dbReference>
<dbReference type="GO" id="GO:0005524">
    <property type="term" value="F:ATP binding"/>
    <property type="evidence" value="ECO:0007669"/>
    <property type="project" value="UniProtKB-KW"/>
</dbReference>
<organism evidence="7 8">
    <name type="scientific">Aspergillus indologenus CBS 114.80</name>
    <dbReference type="NCBI Taxonomy" id="1450541"/>
    <lineage>
        <taxon>Eukaryota</taxon>
        <taxon>Fungi</taxon>
        <taxon>Dikarya</taxon>
        <taxon>Ascomycota</taxon>
        <taxon>Pezizomycotina</taxon>
        <taxon>Eurotiomycetes</taxon>
        <taxon>Eurotiomycetidae</taxon>
        <taxon>Eurotiales</taxon>
        <taxon>Aspergillaceae</taxon>
        <taxon>Aspergillus</taxon>
        <taxon>Aspergillus subgen. Circumdati</taxon>
    </lineage>
</organism>
<dbReference type="SMART" id="SM00220">
    <property type="entry name" value="S_TKc"/>
    <property type="match status" value="1"/>
</dbReference>
<keyword evidence="3" id="KW-0547">Nucleotide-binding</keyword>
<dbReference type="Gene3D" id="3.30.200.20">
    <property type="entry name" value="Phosphorylase Kinase, domain 1"/>
    <property type="match status" value="1"/>
</dbReference>
<dbReference type="GO" id="GO:0005634">
    <property type="term" value="C:nucleus"/>
    <property type="evidence" value="ECO:0007669"/>
    <property type="project" value="TreeGrafter"/>
</dbReference>
<evidence type="ECO:0000256" key="4">
    <source>
        <dbReference type="ARBA" id="ARBA00022777"/>
    </source>
</evidence>
<keyword evidence="5" id="KW-0067">ATP-binding</keyword>
<evidence type="ECO:0000256" key="3">
    <source>
        <dbReference type="ARBA" id="ARBA00022741"/>
    </source>
</evidence>
<evidence type="ECO:0000256" key="5">
    <source>
        <dbReference type="ARBA" id="ARBA00022840"/>
    </source>
</evidence>
<evidence type="ECO:0000259" key="6">
    <source>
        <dbReference type="PROSITE" id="PS50011"/>
    </source>
</evidence>
<dbReference type="Gene3D" id="1.10.510.10">
    <property type="entry name" value="Transferase(Phosphotransferase) domain 1"/>
    <property type="match status" value="1"/>
</dbReference>
<dbReference type="PANTHER" id="PTHR45646">
    <property type="entry name" value="SERINE/THREONINE-PROTEIN KINASE DOA-RELATED"/>
    <property type="match status" value="1"/>
</dbReference>
<name>A0A2V5J3Y9_9EURO</name>
<dbReference type="AlphaFoldDB" id="A0A2V5J3Y9"/>
<dbReference type="InterPro" id="IPR051175">
    <property type="entry name" value="CLK_kinases"/>
</dbReference>
<keyword evidence="8" id="KW-1185">Reference proteome</keyword>
<keyword evidence="1" id="KW-0723">Serine/threonine-protein kinase</keyword>
<evidence type="ECO:0000256" key="1">
    <source>
        <dbReference type="ARBA" id="ARBA00022527"/>
    </source>
</evidence>
<gene>
    <name evidence="7" type="ORF">BP00DRAFT_350899</name>
</gene>
<dbReference type="SUPFAM" id="SSF56112">
    <property type="entry name" value="Protein kinase-like (PK-like)"/>
    <property type="match status" value="1"/>
</dbReference>